<evidence type="ECO:0000313" key="4">
    <source>
        <dbReference type="Proteomes" id="UP000219023"/>
    </source>
</evidence>
<protein>
    <submittedName>
        <fullName evidence="3">EamA-like transporter family protein</fullName>
    </submittedName>
</protein>
<dbReference type="EMBL" id="OBQJ01000001">
    <property type="protein sequence ID" value="SOC51882.1"/>
    <property type="molecule type" value="Genomic_DNA"/>
</dbReference>
<feature type="transmembrane region" description="Helical" evidence="1">
    <location>
        <begin position="31"/>
        <end position="49"/>
    </location>
</feature>
<evidence type="ECO:0000256" key="1">
    <source>
        <dbReference type="SAM" id="Phobius"/>
    </source>
</evidence>
<feature type="transmembrane region" description="Helical" evidence="1">
    <location>
        <begin position="264"/>
        <end position="281"/>
    </location>
</feature>
<dbReference type="OrthoDB" id="7065924at2"/>
<dbReference type="SUPFAM" id="SSF103481">
    <property type="entry name" value="Multidrug resistance efflux transporter EmrE"/>
    <property type="match status" value="2"/>
</dbReference>
<proteinExistence type="predicted"/>
<feature type="transmembrane region" description="Helical" evidence="1">
    <location>
        <begin position="211"/>
        <end position="233"/>
    </location>
</feature>
<dbReference type="RefSeq" id="WP_097021673.1">
    <property type="nucleotide sequence ID" value="NZ_OBQJ01000001.1"/>
</dbReference>
<keyword evidence="1" id="KW-0812">Transmembrane</keyword>
<name>A0A285VCL9_9GAMM</name>
<sequence>MASTRTSAGLLAGLLTITLWASLPVLRNLISLPPMLTAAVAMGAAALMARCVGQRGGSSAGAKSYRDWTFWLMGVGGLTGALYFYFAALGKGDPAKITLVTYLWPLGFMLVADLLAGRGFQARTLLGAAVAFSGLIPLVLSNGQGEPTSVLGYAQGVASGISWIMFSLYLQGRTTMSWVDYKHLFAAAAIASWGLHSLFEAAPSQTTAMDWGVAALIGVGPYGLAFVTWGYALLRSSSTLLGVLTYFVPIISSLFLILVGRAAFSMPLIIAFVGVLGSAAITQMKSQRPGAASA</sequence>
<dbReference type="Proteomes" id="UP000219023">
    <property type="component" value="Unassembled WGS sequence"/>
</dbReference>
<dbReference type="AlphaFoldDB" id="A0A285VCL9"/>
<feature type="domain" description="EamA" evidence="2">
    <location>
        <begin position="8"/>
        <end position="136"/>
    </location>
</feature>
<gene>
    <name evidence="3" type="ORF">SAMN05421509_101449</name>
</gene>
<feature type="transmembrane region" description="Helical" evidence="1">
    <location>
        <begin position="95"/>
        <end position="115"/>
    </location>
</feature>
<keyword evidence="1" id="KW-0472">Membrane</keyword>
<dbReference type="InterPro" id="IPR037185">
    <property type="entry name" value="EmrE-like"/>
</dbReference>
<dbReference type="Pfam" id="PF00892">
    <property type="entry name" value="EamA"/>
    <property type="match status" value="1"/>
</dbReference>
<keyword evidence="1" id="KW-1133">Transmembrane helix</keyword>
<organism evidence="3 4">
    <name type="scientific">Chromohalobacter canadensis</name>
    <dbReference type="NCBI Taxonomy" id="141389"/>
    <lineage>
        <taxon>Bacteria</taxon>
        <taxon>Pseudomonadati</taxon>
        <taxon>Pseudomonadota</taxon>
        <taxon>Gammaproteobacteria</taxon>
        <taxon>Oceanospirillales</taxon>
        <taxon>Halomonadaceae</taxon>
        <taxon>Chromohalobacter</taxon>
    </lineage>
</organism>
<feature type="transmembrane region" description="Helical" evidence="1">
    <location>
        <begin position="182"/>
        <end position="199"/>
    </location>
</feature>
<dbReference type="GO" id="GO:0016020">
    <property type="term" value="C:membrane"/>
    <property type="evidence" value="ECO:0007669"/>
    <property type="project" value="InterPro"/>
</dbReference>
<dbReference type="InterPro" id="IPR000620">
    <property type="entry name" value="EamA_dom"/>
</dbReference>
<evidence type="ECO:0000313" key="3">
    <source>
        <dbReference type="EMBL" id="SOC51882.1"/>
    </source>
</evidence>
<feature type="transmembrane region" description="Helical" evidence="1">
    <location>
        <begin position="70"/>
        <end position="89"/>
    </location>
</feature>
<accession>A0A285VCL9</accession>
<feature type="transmembrane region" description="Helical" evidence="1">
    <location>
        <begin position="152"/>
        <end position="170"/>
    </location>
</feature>
<feature type="transmembrane region" description="Helical" evidence="1">
    <location>
        <begin position="240"/>
        <end position="258"/>
    </location>
</feature>
<feature type="transmembrane region" description="Helical" evidence="1">
    <location>
        <begin position="122"/>
        <end position="140"/>
    </location>
</feature>
<evidence type="ECO:0000259" key="2">
    <source>
        <dbReference type="Pfam" id="PF00892"/>
    </source>
</evidence>
<reference evidence="3 4" key="1">
    <citation type="submission" date="2017-08" db="EMBL/GenBank/DDBJ databases">
        <authorList>
            <person name="de Groot N.N."/>
        </authorList>
    </citation>
    <scope>NUCLEOTIDE SEQUENCE [LARGE SCALE GENOMIC DNA]</scope>
    <source>
        <strain evidence="3 4">USBA 855</strain>
    </source>
</reference>